<proteinExistence type="predicted"/>
<organism evidence="1 2">
    <name type="scientific">Asparagus officinalis</name>
    <name type="common">Garden asparagus</name>
    <dbReference type="NCBI Taxonomy" id="4686"/>
    <lineage>
        <taxon>Eukaryota</taxon>
        <taxon>Viridiplantae</taxon>
        <taxon>Streptophyta</taxon>
        <taxon>Embryophyta</taxon>
        <taxon>Tracheophyta</taxon>
        <taxon>Spermatophyta</taxon>
        <taxon>Magnoliopsida</taxon>
        <taxon>Liliopsida</taxon>
        <taxon>Asparagales</taxon>
        <taxon>Asparagaceae</taxon>
        <taxon>Asparagoideae</taxon>
        <taxon>Asparagus</taxon>
    </lineage>
</organism>
<dbReference type="EMBL" id="CM007386">
    <property type="protein sequence ID" value="ONK66144.1"/>
    <property type="molecule type" value="Genomic_DNA"/>
</dbReference>
<dbReference type="Gramene" id="ONK66144">
    <property type="protein sequence ID" value="ONK66144"/>
    <property type="gene ID" value="A4U43_C06F4590"/>
</dbReference>
<accession>A0A5P1EK36</accession>
<evidence type="ECO:0000313" key="2">
    <source>
        <dbReference type="Proteomes" id="UP000243459"/>
    </source>
</evidence>
<evidence type="ECO:0000313" key="1">
    <source>
        <dbReference type="EMBL" id="ONK66144.1"/>
    </source>
</evidence>
<name>A0A5P1EK36_ASPOF</name>
<protein>
    <submittedName>
        <fullName evidence="1">Uncharacterized protein</fullName>
    </submittedName>
</protein>
<gene>
    <name evidence="1" type="ORF">A4U43_C06F4590</name>
</gene>
<reference evidence="2" key="1">
    <citation type="journal article" date="2017" name="Nat. Commun.">
        <title>The asparagus genome sheds light on the origin and evolution of a young Y chromosome.</title>
        <authorList>
            <person name="Harkess A."/>
            <person name="Zhou J."/>
            <person name="Xu C."/>
            <person name="Bowers J.E."/>
            <person name="Van der Hulst R."/>
            <person name="Ayyampalayam S."/>
            <person name="Mercati F."/>
            <person name="Riccardi P."/>
            <person name="McKain M.R."/>
            <person name="Kakrana A."/>
            <person name="Tang H."/>
            <person name="Ray J."/>
            <person name="Groenendijk J."/>
            <person name="Arikit S."/>
            <person name="Mathioni S.M."/>
            <person name="Nakano M."/>
            <person name="Shan H."/>
            <person name="Telgmann-Rauber A."/>
            <person name="Kanno A."/>
            <person name="Yue Z."/>
            <person name="Chen H."/>
            <person name="Li W."/>
            <person name="Chen Y."/>
            <person name="Xu X."/>
            <person name="Zhang Y."/>
            <person name="Luo S."/>
            <person name="Chen H."/>
            <person name="Gao J."/>
            <person name="Mao Z."/>
            <person name="Pires J.C."/>
            <person name="Luo M."/>
            <person name="Kudrna D."/>
            <person name="Wing R.A."/>
            <person name="Meyers B.C."/>
            <person name="Yi K."/>
            <person name="Kong H."/>
            <person name="Lavrijsen P."/>
            <person name="Sunseri F."/>
            <person name="Falavigna A."/>
            <person name="Ye Y."/>
            <person name="Leebens-Mack J.H."/>
            <person name="Chen G."/>
        </authorList>
    </citation>
    <scope>NUCLEOTIDE SEQUENCE [LARGE SCALE GENOMIC DNA]</scope>
    <source>
        <strain evidence="2">cv. DH0086</strain>
    </source>
</reference>
<dbReference type="AlphaFoldDB" id="A0A5P1EK36"/>
<keyword evidence="2" id="KW-1185">Reference proteome</keyword>
<sequence>MMAPFDSWSPNDDETMETLTLTDYMELLAMMFGEPDMSLENMDILEVVAMRGIKFDPPRWHCHGGYERKRKGEHGA</sequence>
<dbReference type="Proteomes" id="UP000243459">
    <property type="component" value="Chromosome 6"/>
</dbReference>